<comment type="caution">
    <text evidence="2">The sequence shown here is derived from an EMBL/GenBank/DDBJ whole genome shotgun (WGS) entry which is preliminary data.</text>
</comment>
<feature type="domain" description="Glyoxalase-related protein" evidence="1">
    <location>
        <begin position="9"/>
        <end position="42"/>
    </location>
</feature>
<dbReference type="AlphaFoldDB" id="A0A125DMC5"/>
<dbReference type="Pfam" id="PF20066">
    <property type="entry name" value="Glyoxalase_8"/>
    <property type="match status" value="1"/>
</dbReference>
<proteinExistence type="predicted"/>
<dbReference type="InterPro" id="IPR045517">
    <property type="entry name" value="Glyoxalase_8"/>
</dbReference>
<organism evidence="2 3">
    <name type="scientific">Burkholderia ubonensis</name>
    <dbReference type="NCBI Taxonomy" id="101571"/>
    <lineage>
        <taxon>Bacteria</taxon>
        <taxon>Pseudomonadati</taxon>
        <taxon>Pseudomonadota</taxon>
        <taxon>Betaproteobacteria</taxon>
        <taxon>Burkholderiales</taxon>
        <taxon>Burkholderiaceae</taxon>
        <taxon>Burkholderia</taxon>
        <taxon>Burkholderia cepacia complex</taxon>
    </lineage>
</organism>
<evidence type="ECO:0000259" key="1">
    <source>
        <dbReference type="Pfam" id="PF20066"/>
    </source>
</evidence>
<dbReference type="EMBL" id="LPHD01000049">
    <property type="protein sequence ID" value="KWA83952.1"/>
    <property type="molecule type" value="Genomic_DNA"/>
</dbReference>
<protein>
    <recommendedName>
        <fullName evidence="1">Glyoxalase-related protein domain-containing protein</fullName>
    </recommendedName>
</protein>
<accession>A0A125DMC5</accession>
<sequence>MGDKHRFRLKPASSLEALATMYGYSDWNTLHAMAAREAEQPAATPSQSQLSAHNAFPLTWTRHGTVDLSVSSNDWFRHTLALGGSKHDRRYWLQQQLMAQLDRDSAGVFVNAFGQEMPAEMRDVFVTEGMLVDLRDAGKSDSQGLDVNLLADMTPESIASLLVMALMRSSNPGEDYYMQQANHLLTVVADAMQEARMPVSLNSLRALFPNGRPDGLYELVQALAHGSLARKNLEGILAYCGFDGEAVSQRDWATNYLVLMRALQSLASSAWAQTLFSDKPSAQGLFTLMTQGKCLVIEGPDESDGKAEKAVLYALRSALARRYVLPREEKEKGWVFGLAELDGYIAPALAVMAEQSRSSRTALLMTTRDIGAFKASNTGGRLLANIWNQLYVNGCSRERLLELLELMANRPVLQQPERITASVGY</sequence>
<dbReference type="Proteomes" id="UP000060630">
    <property type="component" value="Unassembled WGS sequence"/>
</dbReference>
<evidence type="ECO:0000313" key="3">
    <source>
        <dbReference type="Proteomes" id="UP000060630"/>
    </source>
</evidence>
<gene>
    <name evidence="2" type="ORF">WL29_21535</name>
</gene>
<evidence type="ECO:0000313" key="2">
    <source>
        <dbReference type="EMBL" id="KWA83952.1"/>
    </source>
</evidence>
<reference evidence="2 3" key="1">
    <citation type="submission" date="2015-11" db="EMBL/GenBank/DDBJ databases">
        <title>Expanding the genomic diversity of Burkholderia species for the development of highly accurate diagnostics.</title>
        <authorList>
            <person name="Sahl J."/>
            <person name="Keim P."/>
            <person name="Wagner D."/>
        </authorList>
    </citation>
    <scope>NUCLEOTIDE SEQUENCE [LARGE SCALE GENOMIC DNA]</scope>
    <source>
        <strain evidence="2 3">MSMB2087WGS</strain>
    </source>
</reference>
<name>A0A125DMC5_9BURK</name>